<protein>
    <submittedName>
        <fullName evidence="1">Uncharacterized protein</fullName>
    </submittedName>
</protein>
<dbReference type="AlphaFoldDB" id="A0A0C3DBD2"/>
<reference evidence="1 2" key="1">
    <citation type="submission" date="2014-04" db="EMBL/GenBank/DDBJ databases">
        <authorList>
            <consortium name="DOE Joint Genome Institute"/>
            <person name="Kuo A."/>
            <person name="Kohler A."/>
            <person name="Nagy L.G."/>
            <person name="Floudas D."/>
            <person name="Copeland A."/>
            <person name="Barry K.W."/>
            <person name="Cichocki N."/>
            <person name="Veneault-Fourrey C."/>
            <person name="LaButti K."/>
            <person name="Lindquist E.A."/>
            <person name="Lipzen A."/>
            <person name="Lundell T."/>
            <person name="Morin E."/>
            <person name="Murat C."/>
            <person name="Sun H."/>
            <person name="Tunlid A."/>
            <person name="Henrissat B."/>
            <person name="Grigoriev I.V."/>
            <person name="Hibbett D.S."/>
            <person name="Martin F."/>
            <person name="Nordberg H.P."/>
            <person name="Cantor M.N."/>
            <person name="Hua S.X."/>
        </authorList>
    </citation>
    <scope>NUCLEOTIDE SEQUENCE [LARGE SCALE GENOMIC DNA]</scope>
    <source>
        <strain evidence="1 2">Foug A</strain>
    </source>
</reference>
<feature type="non-terminal residue" evidence="1">
    <location>
        <position position="57"/>
    </location>
</feature>
<accession>A0A0C3DBD2</accession>
<evidence type="ECO:0000313" key="2">
    <source>
        <dbReference type="Proteomes" id="UP000053989"/>
    </source>
</evidence>
<organism evidence="1 2">
    <name type="scientific">Scleroderma citrinum Foug A</name>
    <dbReference type="NCBI Taxonomy" id="1036808"/>
    <lineage>
        <taxon>Eukaryota</taxon>
        <taxon>Fungi</taxon>
        <taxon>Dikarya</taxon>
        <taxon>Basidiomycota</taxon>
        <taxon>Agaricomycotina</taxon>
        <taxon>Agaricomycetes</taxon>
        <taxon>Agaricomycetidae</taxon>
        <taxon>Boletales</taxon>
        <taxon>Sclerodermatineae</taxon>
        <taxon>Sclerodermataceae</taxon>
        <taxon>Scleroderma</taxon>
    </lineage>
</organism>
<sequence>MALEGSRGMSLEKLAHQVLSRASEEPLPYGTHLCTGTFYVNSCALVYQRSNRNEPGL</sequence>
<dbReference type="HOGENOM" id="CLU_3002247_0_0_1"/>
<evidence type="ECO:0000313" key="1">
    <source>
        <dbReference type="EMBL" id="KIM58030.1"/>
    </source>
</evidence>
<name>A0A0C3DBD2_9AGAM</name>
<dbReference type="Proteomes" id="UP000053989">
    <property type="component" value="Unassembled WGS sequence"/>
</dbReference>
<dbReference type="EMBL" id="KN822092">
    <property type="protein sequence ID" value="KIM58030.1"/>
    <property type="molecule type" value="Genomic_DNA"/>
</dbReference>
<dbReference type="InParanoid" id="A0A0C3DBD2"/>
<proteinExistence type="predicted"/>
<keyword evidence="2" id="KW-1185">Reference proteome</keyword>
<reference evidence="2" key="2">
    <citation type="submission" date="2015-01" db="EMBL/GenBank/DDBJ databases">
        <title>Evolutionary Origins and Diversification of the Mycorrhizal Mutualists.</title>
        <authorList>
            <consortium name="DOE Joint Genome Institute"/>
            <consortium name="Mycorrhizal Genomics Consortium"/>
            <person name="Kohler A."/>
            <person name="Kuo A."/>
            <person name="Nagy L.G."/>
            <person name="Floudas D."/>
            <person name="Copeland A."/>
            <person name="Barry K.W."/>
            <person name="Cichocki N."/>
            <person name="Veneault-Fourrey C."/>
            <person name="LaButti K."/>
            <person name="Lindquist E.A."/>
            <person name="Lipzen A."/>
            <person name="Lundell T."/>
            <person name="Morin E."/>
            <person name="Murat C."/>
            <person name="Riley R."/>
            <person name="Ohm R."/>
            <person name="Sun H."/>
            <person name="Tunlid A."/>
            <person name="Henrissat B."/>
            <person name="Grigoriev I.V."/>
            <person name="Hibbett D.S."/>
            <person name="Martin F."/>
        </authorList>
    </citation>
    <scope>NUCLEOTIDE SEQUENCE [LARGE SCALE GENOMIC DNA]</scope>
    <source>
        <strain evidence="2">Foug A</strain>
    </source>
</reference>
<gene>
    <name evidence="1" type="ORF">SCLCIDRAFT_1218960</name>
</gene>